<dbReference type="EMBL" id="BPLR01004940">
    <property type="protein sequence ID" value="GIX98646.1"/>
    <property type="molecule type" value="Genomic_DNA"/>
</dbReference>
<comment type="caution">
    <text evidence="2">The sequence shown here is derived from an EMBL/GenBank/DDBJ whole genome shotgun (WGS) entry which is preliminary data.</text>
</comment>
<evidence type="ECO:0000313" key="2">
    <source>
        <dbReference type="EMBL" id="GIX98646.1"/>
    </source>
</evidence>
<sequence length="156" mass="17658">MAPTLLVWSTSIIFWWGCWNESAIRSRSSPGRKIVATPPQINYSLNNGRIKSLTPSSSRAFCIQPFQEENPIKQRSYFLPQRGRRWDMTENISCSLSSQSCHLASVYDEDGRGKDATGSQHPTASLLLSFPSEWMESHPCSRSSIIIHPLLDESQR</sequence>
<keyword evidence="3" id="KW-1185">Reference proteome</keyword>
<reference evidence="2 3" key="1">
    <citation type="submission" date="2021-06" db="EMBL/GenBank/DDBJ databases">
        <title>Caerostris extrusa draft genome.</title>
        <authorList>
            <person name="Kono N."/>
            <person name="Arakawa K."/>
        </authorList>
    </citation>
    <scope>NUCLEOTIDE SEQUENCE [LARGE SCALE GENOMIC DNA]</scope>
</reference>
<accession>A0AAV4PR63</accession>
<proteinExistence type="predicted"/>
<protein>
    <recommendedName>
        <fullName evidence="4">Secreted protein</fullName>
    </recommendedName>
</protein>
<feature type="signal peptide" evidence="1">
    <location>
        <begin position="1"/>
        <end position="20"/>
    </location>
</feature>
<dbReference type="Proteomes" id="UP001054945">
    <property type="component" value="Unassembled WGS sequence"/>
</dbReference>
<organism evidence="2 3">
    <name type="scientific">Caerostris extrusa</name>
    <name type="common">Bark spider</name>
    <name type="synonym">Caerostris bankana</name>
    <dbReference type="NCBI Taxonomy" id="172846"/>
    <lineage>
        <taxon>Eukaryota</taxon>
        <taxon>Metazoa</taxon>
        <taxon>Ecdysozoa</taxon>
        <taxon>Arthropoda</taxon>
        <taxon>Chelicerata</taxon>
        <taxon>Arachnida</taxon>
        <taxon>Araneae</taxon>
        <taxon>Araneomorphae</taxon>
        <taxon>Entelegynae</taxon>
        <taxon>Araneoidea</taxon>
        <taxon>Araneidae</taxon>
        <taxon>Caerostris</taxon>
    </lineage>
</organism>
<gene>
    <name evidence="2" type="ORF">CEXT_78972</name>
</gene>
<name>A0AAV4PR63_CAEEX</name>
<feature type="chain" id="PRO_5043831339" description="Secreted protein" evidence="1">
    <location>
        <begin position="21"/>
        <end position="156"/>
    </location>
</feature>
<keyword evidence="1" id="KW-0732">Signal</keyword>
<dbReference type="AlphaFoldDB" id="A0AAV4PR63"/>
<evidence type="ECO:0000256" key="1">
    <source>
        <dbReference type="SAM" id="SignalP"/>
    </source>
</evidence>
<evidence type="ECO:0008006" key="4">
    <source>
        <dbReference type="Google" id="ProtNLM"/>
    </source>
</evidence>
<evidence type="ECO:0000313" key="3">
    <source>
        <dbReference type="Proteomes" id="UP001054945"/>
    </source>
</evidence>